<dbReference type="Pfam" id="PF00873">
    <property type="entry name" value="ACR_tran"/>
    <property type="match status" value="1"/>
</dbReference>
<evidence type="ECO:0000256" key="1">
    <source>
        <dbReference type="SAM" id="Phobius"/>
    </source>
</evidence>
<feature type="transmembrane region" description="Helical" evidence="1">
    <location>
        <begin position="332"/>
        <end position="351"/>
    </location>
</feature>
<keyword evidence="1" id="KW-0472">Membrane</keyword>
<feature type="transmembrane region" description="Helical" evidence="1">
    <location>
        <begin position="383"/>
        <end position="407"/>
    </location>
</feature>
<dbReference type="Gene3D" id="3.30.70.1430">
    <property type="entry name" value="Multidrug efflux transporter AcrB pore domain"/>
    <property type="match status" value="2"/>
</dbReference>
<dbReference type="InterPro" id="IPR001036">
    <property type="entry name" value="Acrflvin-R"/>
</dbReference>
<dbReference type="SUPFAM" id="SSF82866">
    <property type="entry name" value="Multidrug efflux transporter AcrB transmembrane domain"/>
    <property type="match status" value="2"/>
</dbReference>
<accession>A0A520MHH7</accession>
<dbReference type="SUPFAM" id="SSF82714">
    <property type="entry name" value="Multidrug efflux transporter AcrB TolC docking domain, DN and DC subdomains"/>
    <property type="match status" value="2"/>
</dbReference>
<evidence type="ECO:0000313" key="2">
    <source>
        <dbReference type="EMBL" id="RZO20669.1"/>
    </source>
</evidence>
<organism evidence="2 3">
    <name type="scientific">SAR92 clade bacterium</name>
    <dbReference type="NCBI Taxonomy" id="2315479"/>
    <lineage>
        <taxon>Bacteria</taxon>
        <taxon>Pseudomonadati</taxon>
        <taxon>Pseudomonadota</taxon>
        <taxon>Gammaproteobacteria</taxon>
        <taxon>Cellvibrionales</taxon>
        <taxon>Porticoccaceae</taxon>
        <taxon>SAR92 clade</taxon>
    </lineage>
</organism>
<dbReference type="PRINTS" id="PR00702">
    <property type="entry name" value="ACRIFLAVINRP"/>
</dbReference>
<dbReference type="PANTHER" id="PTHR32063">
    <property type="match status" value="1"/>
</dbReference>
<feature type="transmembrane region" description="Helical" evidence="1">
    <location>
        <begin position="460"/>
        <end position="485"/>
    </location>
</feature>
<dbReference type="SUPFAM" id="SSF82693">
    <property type="entry name" value="Multidrug efflux transporter AcrB pore domain, PN1, PN2, PC1 and PC2 subdomains"/>
    <property type="match status" value="2"/>
</dbReference>
<feature type="transmembrane region" description="Helical" evidence="1">
    <location>
        <begin position="919"/>
        <end position="943"/>
    </location>
</feature>
<feature type="transmembrane region" description="Helical" evidence="1">
    <location>
        <begin position="862"/>
        <end position="882"/>
    </location>
</feature>
<dbReference type="GO" id="GO:0042910">
    <property type="term" value="F:xenobiotic transmembrane transporter activity"/>
    <property type="evidence" value="ECO:0007669"/>
    <property type="project" value="TreeGrafter"/>
</dbReference>
<dbReference type="Proteomes" id="UP000315889">
    <property type="component" value="Unassembled WGS sequence"/>
</dbReference>
<dbReference type="Gene3D" id="3.30.70.1440">
    <property type="entry name" value="Multidrug efflux transporter AcrB pore domain"/>
    <property type="match status" value="1"/>
</dbReference>
<feature type="transmembrane region" description="Helical" evidence="1">
    <location>
        <begin position="889"/>
        <end position="913"/>
    </location>
</feature>
<sequence>MKFLRLIVDHSRATLAIMLLVLVAGAGSRFSMPVELNPNVTLPIVMIMVRHDGISPEDGARLLARPIEKELKTLDGLEETQATAREGLVIITVEFEVGDNIKQAVADVREAVDRAKAEFPQETKEPIVNELSPSPEPAIVITFSGDKVSERELFRAAKFYQRQLEMLPDVLTADISGHRDEVVDVVLDPSRLEQYGLSIDEIVYAVRVNNLLIPAGEMDAAQGRFGIKVPALIETTDDIRSLPIRNNAEGSVSLGDVADVRRTFKDPSGYSLINGKKTIAIDVRKRLTANLIRTVDASRETVALSRDQFSMDMDIGYTFDSSEMTNQMVNELQGNIITAMCLVLILVVATLGVKSGLLVGFGIPFCLLGALIIVNVLGHSFNFMVMFGLLLSLGMLIDGAIVVVEFSSTKGAEGLSTREAYITAVQRMGVPVIASTGTTLAAFLPLLFWPGVSGEFMSYLPITVFAVLAWSLAYALIFAPTLGIVMARRRGKKKKLPEDHQSEESAKTMFQPLQDFYLKLLTPVIRSPAKAALGSIGMIIGIFFLYGNFNAGQEFFTAIESQYGTVEVRAQGNLSIEEQQKITLEVSNIVSEIEGVNQLYAYSNGASFLTFGTDVSRDQISTLLVELYPREERERGSDLIFAEIRERTKSLPGVYVTGKEVETGPPTGKNIQIQLSSPNRQAMYRKTAELRQWIAENVEGVRDLQDTLPLAGIQWEIDVDRSRAAMLGVNVADVGNMVQMVTGGVMIGEFRPDDADEEIEMRLRFPEQDRQLTSIDDLRVNTPNGPVPISSFSERVPKPRVDAIQRIDREETVFILANSEVGYLADDQTRQIDQWIKQQDPESPVKIRFRGANQEQEKAAEFLSTAFSLAMSVMLIMLVMQFNSFYQAALILFSVVMSTAGVLLGLVIAQATFSTVLTGVGIVALAGIVVNNNIVLIDTYNYLRRHNRLLTASEAVYSAAKSRFRPVMLTTITTIVGLLPLANGLSIDLVNRSFTIGGMVASWWQPLASAIVNGLVVSTILTLLLTPAMLLLPEIISKRLGMRVANHQFEDDVV</sequence>
<dbReference type="AlphaFoldDB" id="A0A520MHH7"/>
<feature type="transmembrane region" description="Helical" evidence="1">
    <location>
        <begin position="964"/>
        <end position="987"/>
    </location>
</feature>
<feature type="transmembrane region" description="Helical" evidence="1">
    <location>
        <begin position="428"/>
        <end position="448"/>
    </location>
</feature>
<dbReference type="Gene3D" id="1.20.1640.10">
    <property type="entry name" value="Multidrug efflux transporter AcrB transmembrane domain"/>
    <property type="match status" value="2"/>
</dbReference>
<dbReference type="PANTHER" id="PTHR32063:SF0">
    <property type="entry name" value="SWARMING MOTILITY PROTEIN SWRC"/>
    <property type="match status" value="1"/>
</dbReference>
<comment type="caution">
    <text evidence="2">The sequence shown here is derived from an EMBL/GenBank/DDBJ whole genome shotgun (WGS) entry which is preliminary data.</text>
</comment>
<gene>
    <name evidence="2" type="ORF">EVB03_02870</name>
</gene>
<feature type="transmembrane region" description="Helical" evidence="1">
    <location>
        <begin position="358"/>
        <end position="377"/>
    </location>
</feature>
<dbReference type="Gene3D" id="3.30.2090.10">
    <property type="entry name" value="Multidrug efflux transporter AcrB TolC docking domain, DN and DC subdomains"/>
    <property type="match status" value="2"/>
</dbReference>
<reference evidence="2 3" key="1">
    <citation type="submission" date="2019-02" db="EMBL/GenBank/DDBJ databases">
        <title>Prokaryotic population dynamics and viral predation in marine succession experiment using metagenomics: the confinement effect.</title>
        <authorList>
            <person name="Haro-Moreno J.M."/>
            <person name="Rodriguez-Valera F."/>
            <person name="Lopez-Perez M."/>
        </authorList>
    </citation>
    <scope>NUCLEOTIDE SEQUENCE [LARGE SCALE GENOMIC DNA]</scope>
    <source>
        <strain evidence="2">MED-G170</strain>
    </source>
</reference>
<proteinExistence type="predicted"/>
<feature type="transmembrane region" description="Helical" evidence="1">
    <location>
        <begin position="1007"/>
        <end position="1032"/>
    </location>
</feature>
<dbReference type="EMBL" id="SHBP01000003">
    <property type="protein sequence ID" value="RZO20669.1"/>
    <property type="molecule type" value="Genomic_DNA"/>
</dbReference>
<dbReference type="GO" id="GO:0005886">
    <property type="term" value="C:plasma membrane"/>
    <property type="evidence" value="ECO:0007669"/>
    <property type="project" value="TreeGrafter"/>
</dbReference>
<name>A0A520MHH7_9GAMM</name>
<evidence type="ECO:0000313" key="3">
    <source>
        <dbReference type="Proteomes" id="UP000315889"/>
    </source>
</evidence>
<keyword evidence="1" id="KW-1133">Transmembrane helix</keyword>
<dbReference type="Gene3D" id="3.30.70.1320">
    <property type="entry name" value="Multidrug efflux transporter AcrB pore domain like"/>
    <property type="match status" value="1"/>
</dbReference>
<feature type="transmembrane region" description="Helical" evidence="1">
    <location>
        <begin position="531"/>
        <end position="549"/>
    </location>
</feature>
<dbReference type="InterPro" id="IPR027463">
    <property type="entry name" value="AcrB_DN_DC_subdom"/>
</dbReference>
<protein>
    <submittedName>
        <fullName evidence="2">Efflux RND transporter permease subunit</fullName>
    </submittedName>
</protein>
<keyword evidence="1" id="KW-0812">Transmembrane</keyword>